<proteinExistence type="predicted"/>
<evidence type="ECO:0000313" key="2">
    <source>
        <dbReference type="EMBL" id="TLD41150.1"/>
    </source>
</evidence>
<evidence type="ECO:0000313" key="3">
    <source>
        <dbReference type="Proteomes" id="UP000319783"/>
    </source>
</evidence>
<keyword evidence="1" id="KW-0812">Transmembrane</keyword>
<keyword evidence="1" id="KW-0472">Membrane</keyword>
<keyword evidence="1" id="KW-1133">Transmembrane helix</keyword>
<dbReference type="Proteomes" id="UP000319783">
    <property type="component" value="Unassembled WGS sequence"/>
</dbReference>
<name>A0A533QKR0_9BACT</name>
<dbReference type="AlphaFoldDB" id="A0A533QKR0"/>
<gene>
    <name evidence="2" type="ORF">JETT_2569</name>
</gene>
<evidence type="ECO:0000256" key="1">
    <source>
        <dbReference type="SAM" id="Phobius"/>
    </source>
</evidence>
<reference evidence="2 3" key="1">
    <citation type="submission" date="2019-04" db="EMBL/GenBank/DDBJ databases">
        <title>Genome of a novel bacterium Candidatus Jettenia ecosi reconstructed from metagenome of an anammox bioreactor.</title>
        <authorList>
            <person name="Mardanov A.V."/>
            <person name="Beletsky A.V."/>
            <person name="Ravin N.V."/>
            <person name="Botchkova E.A."/>
            <person name="Litti Y.V."/>
            <person name="Nozhevnikova A.N."/>
        </authorList>
    </citation>
    <scope>NUCLEOTIDE SEQUENCE [LARGE SCALE GENOMIC DNA]</scope>
    <source>
        <strain evidence="2">J2</strain>
    </source>
</reference>
<comment type="caution">
    <text evidence="2">The sequence shown here is derived from an EMBL/GenBank/DDBJ whole genome shotgun (WGS) entry which is preliminary data.</text>
</comment>
<organism evidence="2 3">
    <name type="scientific">Candidatus Jettenia ecosi</name>
    <dbReference type="NCBI Taxonomy" id="2494326"/>
    <lineage>
        <taxon>Bacteria</taxon>
        <taxon>Pseudomonadati</taxon>
        <taxon>Planctomycetota</taxon>
        <taxon>Candidatus Brocadiia</taxon>
        <taxon>Candidatus Brocadiales</taxon>
        <taxon>Candidatus Brocadiaceae</taxon>
        <taxon>Candidatus Jettenia</taxon>
    </lineage>
</organism>
<sequence length="47" mass="5379">MIIHENVTIQDDVIRFQSIIQQLKKYALIVVIAEYCLALVTPAGYMI</sequence>
<protein>
    <submittedName>
        <fullName evidence="2">Uncharacterized protein</fullName>
    </submittedName>
</protein>
<dbReference type="EMBL" id="SULG01000060">
    <property type="protein sequence ID" value="TLD41150.1"/>
    <property type="molecule type" value="Genomic_DNA"/>
</dbReference>
<feature type="transmembrane region" description="Helical" evidence="1">
    <location>
        <begin position="26"/>
        <end position="45"/>
    </location>
</feature>
<accession>A0A533QKR0</accession>